<gene>
    <name evidence="1" type="primary">thiS</name>
    <name evidence="1" type="ORF">G3A44_12480</name>
</gene>
<dbReference type="CDD" id="cd00565">
    <property type="entry name" value="Ubl_ThiS"/>
    <property type="match status" value="1"/>
</dbReference>
<comment type="caution">
    <text evidence="1">The sequence shown here is derived from an EMBL/GenBank/DDBJ whole genome shotgun (WGS) entry which is preliminary data.</text>
</comment>
<dbReference type="EMBL" id="JAAGOH010000013">
    <property type="protein sequence ID" value="NDY92004.1"/>
    <property type="molecule type" value="Genomic_DNA"/>
</dbReference>
<dbReference type="AlphaFoldDB" id="A0A7C9TKU2"/>
<keyword evidence="2" id="KW-1185">Reference proteome</keyword>
<protein>
    <submittedName>
        <fullName evidence="1">Sulfur carrier protein ThiS</fullName>
    </submittedName>
</protein>
<evidence type="ECO:0000313" key="1">
    <source>
        <dbReference type="EMBL" id="NDY92004.1"/>
    </source>
</evidence>
<dbReference type="Pfam" id="PF02597">
    <property type="entry name" value="ThiS"/>
    <property type="match status" value="1"/>
</dbReference>
<accession>A0A7C9TKU2</accession>
<organism evidence="1 2">
    <name type="scientific">Ideonella livida</name>
    <dbReference type="NCBI Taxonomy" id="2707176"/>
    <lineage>
        <taxon>Bacteria</taxon>
        <taxon>Pseudomonadati</taxon>
        <taxon>Pseudomonadota</taxon>
        <taxon>Betaproteobacteria</taxon>
        <taxon>Burkholderiales</taxon>
        <taxon>Sphaerotilaceae</taxon>
        <taxon>Ideonella</taxon>
    </lineage>
</organism>
<dbReference type="InterPro" id="IPR003749">
    <property type="entry name" value="ThiS/MoaD-like"/>
</dbReference>
<proteinExistence type="predicted"/>
<dbReference type="SUPFAM" id="SSF54285">
    <property type="entry name" value="MoaD/ThiS"/>
    <property type="match status" value="1"/>
</dbReference>
<sequence>MTPTLAPITLNGEPQAWAPGLTVAQALAAAGLEQDGVTRVATAVNAQFVPRALRESTVLQAGDALTTFAAIVGG</sequence>
<evidence type="ECO:0000313" key="2">
    <source>
        <dbReference type="Proteomes" id="UP000484255"/>
    </source>
</evidence>
<dbReference type="Proteomes" id="UP000484255">
    <property type="component" value="Unassembled WGS sequence"/>
</dbReference>
<dbReference type="NCBIfam" id="TIGR01683">
    <property type="entry name" value="thiS"/>
    <property type="match status" value="1"/>
</dbReference>
<dbReference type="RefSeq" id="WP_163457847.1">
    <property type="nucleotide sequence ID" value="NZ_JAAGOH010000013.1"/>
</dbReference>
<dbReference type="InterPro" id="IPR010035">
    <property type="entry name" value="Thi_S"/>
</dbReference>
<dbReference type="InterPro" id="IPR016155">
    <property type="entry name" value="Mopterin_synth/thiamin_S_b"/>
</dbReference>
<dbReference type="Gene3D" id="3.10.20.30">
    <property type="match status" value="1"/>
</dbReference>
<dbReference type="InterPro" id="IPR012675">
    <property type="entry name" value="Beta-grasp_dom_sf"/>
</dbReference>
<name>A0A7C9TKU2_9BURK</name>
<reference evidence="1 2" key="1">
    <citation type="submission" date="2020-02" db="EMBL/GenBank/DDBJ databases">
        <title>Ideonella bacterium strain TBM-1.</title>
        <authorList>
            <person name="Chen W.-M."/>
        </authorList>
    </citation>
    <scope>NUCLEOTIDE SEQUENCE [LARGE SCALE GENOMIC DNA]</scope>
    <source>
        <strain evidence="1 2">TBM-1</strain>
    </source>
</reference>